<dbReference type="Proteomes" id="UP000183210">
    <property type="component" value="Unassembled WGS sequence"/>
</dbReference>
<comment type="caution">
    <text evidence="1">The sequence shown here is derived from an EMBL/GenBank/DDBJ whole genome shotgun (WGS) entry which is preliminary data.</text>
</comment>
<gene>
    <name evidence="1" type="ORF">SAMN05216409_101239</name>
</gene>
<evidence type="ECO:0000313" key="2">
    <source>
        <dbReference type="Proteomes" id="UP000183210"/>
    </source>
</evidence>
<accession>A0A9X8QHI0</accession>
<dbReference type="EMBL" id="FOEV01000001">
    <property type="protein sequence ID" value="SEP60214.1"/>
    <property type="molecule type" value="Genomic_DNA"/>
</dbReference>
<name>A0A9X8QHI0_9PSED</name>
<protein>
    <submittedName>
        <fullName evidence="1">Uncharacterized protein</fullName>
    </submittedName>
</protein>
<proteinExistence type="predicted"/>
<organism evidence="1 2">
    <name type="scientific">Pseudomonas lutea</name>
    <dbReference type="NCBI Taxonomy" id="243924"/>
    <lineage>
        <taxon>Bacteria</taxon>
        <taxon>Pseudomonadati</taxon>
        <taxon>Pseudomonadota</taxon>
        <taxon>Gammaproteobacteria</taxon>
        <taxon>Pseudomonadales</taxon>
        <taxon>Pseudomonadaceae</taxon>
        <taxon>Pseudomonas</taxon>
    </lineage>
</organism>
<evidence type="ECO:0000313" key="1">
    <source>
        <dbReference type="EMBL" id="SEP60214.1"/>
    </source>
</evidence>
<sequence length="129" mass="14345">MAGKRGAVRVNAVIKYGFILVGLLTLLALTSWPAVTIHYSENAKAPLGYILNIGHSISKGSLLPGEEISGPVPLFPGEDYSFRFDWHVESQWSCFVAPSSWRSVDIYLDANGHIDTHRTLSQHYQRCDN</sequence>
<reference evidence="1 2" key="1">
    <citation type="submission" date="2016-10" db="EMBL/GenBank/DDBJ databases">
        <authorList>
            <person name="Varghese N."/>
            <person name="Submissions S."/>
        </authorList>
    </citation>
    <scope>NUCLEOTIDE SEQUENCE [LARGE SCALE GENOMIC DNA]</scope>
    <source>
        <strain evidence="1 2">LMG 21974</strain>
    </source>
</reference>
<dbReference type="AlphaFoldDB" id="A0A9X8QHI0"/>